<evidence type="ECO:0000313" key="2">
    <source>
        <dbReference type="Proteomes" id="UP000288212"/>
    </source>
</evidence>
<keyword evidence="2" id="KW-1185">Reference proteome</keyword>
<dbReference type="AlphaFoldDB" id="A0A432VZ61"/>
<name>A0A432VZ61_9GAMM</name>
<protein>
    <submittedName>
        <fullName evidence="1">Uncharacterized protein</fullName>
    </submittedName>
</protein>
<dbReference type="EMBL" id="PIPI01000001">
    <property type="protein sequence ID" value="RUO21938.1"/>
    <property type="molecule type" value="Genomic_DNA"/>
</dbReference>
<accession>A0A432VZ61</accession>
<gene>
    <name evidence="1" type="ORF">CWE06_03600</name>
</gene>
<organism evidence="1 2">
    <name type="scientific">Aliidiomarina haloalkalitolerans</name>
    <dbReference type="NCBI Taxonomy" id="859059"/>
    <lineage>
        <taxon>Bacteria</taxon>
        <taxon>Pseudomonadati</taxon>
        <taxon>Pseudomonadota</taxon>
        <taxon>Gammaproteobacteria</taxon>
        <taxon>Alteromonadales</taxon>
        <taxon>Idiomarinaceae</taxon>
        <taxon>Aliidiomarina</taxon>
    </lineage>
</organism>
<reference evidence="1 2" key="1">
    <citation type="journal article" date="2011" name="Front. Microbiol.">
        <title>Genomic signatures of strain selection and enhancement in Bacillus atrophaeus var. globigii, a historical biowarfare simulant.</title>
        <authorList>
            <person name="Gibbons H.S."/>
            <person name="Broomall S.M."/>
            <person name="McNew L.A."/>
            <person name="Daligault H."/>
            <person name="Chapman C."/>
            <person name="Bruce D."/>
            <person name="Karavis M."/>
            <person name="Krepps M."/>
            <person name="McGregor P.A."/>
            <person name="Hong C."/>
            <person name="Park K.H."/>
            <person name="Akmal A."/>
            <person name="Feldman A."/>
            <person name="Lin J.S."/>
            <person name="Chang W.E."/>
            <person name="Higgs B.W."/>
            <person name="Demirev P."/>
            <person name="Lindquist J."/>
            <person name="Liem A."/>
            <person name="Fochler E."/>
            <person name="Read T.D."/>
            <person name="Tapia R."/>
            <person name="Johnson S."/>
            <person name="Bishop-Lilly K.A."/>
            <person name="Detter C."/>
            <person name="Han C."/>
            <person name="Sozhamannan S."/>
            <person name="Rosenzweig C.N."/>
            <person name="Skowronski E.W."/>
        </authorList>
    </citation>
    <scope>NUCLEOTIDE SEQUENCE [LARGE SCALE GENOMIC DNA]</scope>
    <source>
        <strain evidence="1 2">AK5</strain>
    </source>
</reference>
<evidence type="ECO:0000313" key="1">
    <source>
        <dbReference type="EMBL" id="RUO21938.1"/>
    </source>
</evidence>
<dbReference type="RefSeq" id="WP_126791229.1">
    <property type="nucleotide sequence ID" value="NZ_PIPI01000001.1"/>
</dbReference>
<proteinExistence type="predicted"/>
<sequence length="323" mass="37064">MLLKEKVYLSNCDSVRALPATELQKRFLLGLTMASGVVLSPNTILDNREIAAILAKRNVQKYLNEEGAGRLVIHGFNITQDMSLDDYFDSLPATYIISSLDGAPMKRELTQIQVRSFRQRLRDTELALRALQPQYKTIQVAPDSLQHAIFNRLADPEVFAHYFKDDGERQLFMHRASGTCSRSDWYHFANDYFANNQRFASTTEEEFRLEVIDPEYHSLFVEAGDGFLQDRIKHLTEIPQSLLDAGLTIKSLQRELMVLAIPYKLFQLVSALGAGELAQFIYSETMNYAETKLVDKGYDGFTRKNWFGLYPKLRHYIGLEIKQ</sequence>
<dbReference type="Proteomes" id="UP000288212">
    <property type="component" value="Unassembled WGS sequence"/>
</dbReference>
<comment type="caution">
    <text evidence="1">The sequence shown here is derived from an EMBL/GenBank/DDBJ whole genome shotgun (WGS) entry which is preliminary data.</text>
</comment>
<dbReference type="OrthoDB" id="6396059at2"/>